<keyword evidence="5" id="KW-1185">Reference proteome</keyword>
<dbReference type="PROSITE" id="PS50005">
    <property type="entry name" value="TPR"/>
    <property type="match status" value="1"/>
</dbReference>
<dbReference type="SUPFAM" id="SSF48452">
    <property type="entry name" value="TPR-like"/>
    <property type="match status" value="1"/>
</dbReference>
<dbReference type="PANTHER" id="PTHR44943">
    <property type="entry name" value="CELLULOSE SYNTHASE OPERON PROTEIN C"/>
    <property type="match status" value="1"/>
</dbReference>
<evidence type="ECO:0000256" key="3">
    <source>
        <dbReference type="PROSITE-ProRule" id="PRU00339"/>
    </source>
</evidence>
<dbReference type="SMART" id="SM00028">
    <property type="entry name" value="TPR"/>
    <property type="match status" value="2"/>
</dbReference>
<proteinExistence type="predicted"/>
<gene>
    <name evidence="4" type="ORF">NCS_11481</name>
</gene>
<evidence type="ECO:0000256" key="2">
    <source>
        <dbReference type="ARBA" id="ARBA00022803"/>
    </source>
</evidence>
<feature type="repeat" description="TPR" evidence="3">
    <location>
        <begin position="50"/>
        <end position="83"/>
    </location>
</feature>
<name>A0A2H1FFX4_9ARCH</name>
<dbReference type="PANTHER" id="PTHR44943:SF8">
    <property type="entry name" value="TPR REPEAT-CONTAINING PROTEIN MJ0263"/>
    <property type="match status" value="1"/>
</dbReference>
<reference evidence="5" key="1">
    <citation type="submission" date="2017-03" db="EMBL/GenBank/DDBJ databases">
        <authorList>
            <person name="Herbold C."/>
        </authorList>
    </citation>
    <scope>NUCLEOTIDE SEQUENCE [LARGE SCALE GENOMIC DNA]</scope>
</reference>
<keyword evidence="2 3" id="KW-0802">TPR repeat</keyword>
<dbReference type="EMBL" id="LT841358">
    <property type="protein sequence ID" value="SMH71669.1"/>
    <property type="molecule type" value="Genomic_DNA"/>
</dbReference>
<keyword evidence="1" id="KW-0677">Repeat</keyword>
<sequence>MRLEQEFIKLNENTVELLSNKGSILAEKYGKISEALVCYNNALEINPDYVNALIGKGSCLATFGETKTAILFYNEALKIDPRNVDALIGKG</sequence>
<dbReference type="AlphaFoldDB" id="A0A2H1FFX4"/>
<dbReference type="Gene3D" id="1.25.40.10">
    <property type="entry name" value="Tetratricopeptide repeat domain"/>
    <property type="match status" value="1"/>
</dbReference>
<dbReference type="InterPro" id="IPR011990">
    <property type="entry name" value="TPR-like_helical_dom_sf"/>
</dbReference>
<evidence type="ECO:0000313" key="4">
    <source>
        <dbReference type="EMBL" id="SMH71669.1"/>
    </source>
</evidence>
<dbReference type="InterPro" id="IPR019734">
    <property type="entry name" value="TPR_rpt"/>
</dbReference>
<organism evidence="4 5">
    <name type="scientific">Candidatus Nitrosotalea okcheonensis</name>
    <dbReference type="NCBI Taxonomy" id="1903276"/>
    <lineage>
        <taxon>Archaea</taxon>
        <taxon>Nitrososphaerota</taxon>
        <taxon>Nitrososphaeria</taxon>
        <taxon>Nitrosotaleales</taxon>
        <taxon>Nitrosotaleaceae</taxon>
        <taxon>Nitrosotalea</taxon>
    </lineage>
</organism>
<dbReference type="InterPro" id="IPR051685">
    <property type="entry name" value="Ycf3/AcsC/BcsC/TPR_MFPF"/>
</dbReference>
<evidence type="ECO:0000256" key="1">
    <source>
        <dbReference type="ARBA" id="ARBA00022737"/>
    </source>
</evidence>
<protein>
    <submittedName>
        <fullName evidence="4">Tetratricopeptide repeat domain-containing protein</fullName>
    </submittedName>
</protein>
<dbReference type="Pfam" id="PF13414">
    <property type="entry name" value="TPR_11"/>
    <property type="match status" value="1"/>
</dbReference>
<accession>A0A2H1FFX4</accession>
<dbReference type="Proteomes" id="UP000230607">
    <property type="component" value="Chromosome 1"/>
</dbReference>
<evidence type="ECO:0000313" key="5">
    <source>
        <dbReference type="Proteomes" id="UP000230607"/>
    </source>
</evidence>